<evidence type="ECO:0000256" key="5">
    <source>
        <dbReference type="ARBA" id="ARBA00023128"/>
    </source>
</evidence>
<evidence type="ECO:0000313" key="11">
    <source>
        <dbReference type="Proteomes" id="UP000314981"/>
    </source>
</evidence>
<evidence type="ECO:0000256" key="9">
    <source>
        <dbReference type="SAM" id="SignalP"/>
    </source>
</evidence>
<keyword evidence="5" id="KW-0496">Mitochondrion</keyword>
<evidence type="ECO:0000313" key="10">
    <source>
        <dbReference type="Ensembl" id="ENSBIXP00000034120.1"/>
    </source>
</evidence>
<organism evidence="10 11">
    <name type="scientific">Bos indicus x Bos taurus</name>
    <name type="common">Hybrid cattle</name>
    <dbReference type="NCBI Taxonomy" id="30522"/>
    <lineage>
        <taxon>Eukaryota</taxon>
        <taxon>Metazoa</taxon>
        <taxon>Chordata</taxon>
        <taxon>Craniata</taxon>
        <taxon>Vertebrata</taxon>
        <taxon>Euteleostomi</taxon>
        <taxon>Mammalia</taxon>
        <taxon>Eutheria</taxon>
        <taxon>Laurasiatheria</taxon>
        <taxon>Artiodactyla</taxon>
        <taxon>Ruminantia</taxon>
        <taxon>Pecora</taxon>
        <taxon>Bovidae</taxon>
        <taxon>Bovinae</taxon>
        <taxon>Bos</taxon>
    </lineage>
</organism>
<evidence type="ECO:0000256" key="3">
    <source>
        <dbReference type="ARBA" id="ARBA00022946"/>
    </source>
</evidence>
<feature type="compositionally biased region" description="Basic and acidic residues" evidence="8">
    <location>
        <begin position="138"/>
        <end position="152"/>
    </location>
</feature>
<comment type="similarity">
    <text evidence="2">Belongs to the mitochondrion-specific ribosomal protein mL42 family.</text>
</comment>
<evidence type="ECO:0000256" key="1">
    <source>
        <dbReference type="ARBA" id="ARBA00004173"/>
    </source>
</evidence>
<dbReference type="STRING" id="30522.A0A4W2EK33"/>
<dbReference type="Proteomes" id="UP000314981">
    <property type="component" value="Chromosome 19"/>
</dbReference>
<dbReference type="Ensembl" id="ENSBIXT00000045352.1">
    <property type="protein sequence ID" value="ENSBIXP00000034120.1"/>
    <property type="gene ID" value="ENSBIXG00000017064.1"/>
</dbReference>
<dbReference type="GO" id="GO:0005762">
    <property type="term" value="C:mitochondrial large ribosomal subunit"/>
    <property type="evidence" value="ECO:0007669"/>
    <property type="project" value="TreeGrafter"/>
</dbReference>
<keyword evidence="6" id="KW-0687">Ribonucleoprotein</keyword>
<feature type="chain" id="PRO_5021294659" description="Large ribosomal subunit protein mL42" evidence="9">
    <location>
        <begin position="21"/>
        <end position="192"/>
    </location>
</feature>
<dbReference type="Pfam" id="PF10210">
    <property type="entry name" value="MRP-S32"/>
    <property type="match status" value="1"/>
</dbReference>
<reference evidence="10" key="2">
    <citation type="submission" date="2025-08" db="UniProtKB">
        <authorList>
            <consortium name="Ensembl"/>
        </authorList>
    </citation>
    <scope>IDENTIFICATION</scope>
</reference>
<feature type="region of interest" description="Disordered" evidence="8">
    <location>
        <begin position="120"/>
        <end position="192"/>
    </location>
</feature>
<keyword evidence="4" id="KW-0689">Ribosomal protein</keyword>
<name>A0A4W2EK33_BOBOX</name>
<evidence type="ECO:0000256" key="4">
    <source>
        <dbReference type="ARBA" id="ARBA00022980"/>
    </source>
</evidence>
<evidence type="ECO:0000256" key="2">
    <source>
        <dbReference type="ARBA" id="ARBA00005556"/>
    </source>
</evidence>
<accession>A0A4W2EK33</accession>
<reference evidence="10" key="3">
    <citation type="submission" date="2025-09" db="UniProtKB">
        <authorList>
            <consortium name="Ensembl"/>
        </authorList>
    </citation>
    <scope>IDENTIFICATION</scope>
</reference>
<feature type="compositionally biased region" description="Basic residues" evidence="8">
    <location>
        <begin position="169"/>
        <end position="185"/>
    </location>
</feature>
<feature type="signal peptide" evidence="9">
    <location>
        <begin position="1"/>
        <end position="20"/>
    </location>
</feature>
<evidence type="ECO:0000256" key="8">
    <source>
        <dbReference type="SAM" id="MobiDB-lite"/>
    </source>
</evidence>
<evidence type="ECO:0000256" key="6">
    <source>
        <dbReference type="ARBA" id="ARBA00023274"/>
    </source>
</evidence>
<keyword evidence="9" id="KW-0732">Signal</keyword>
<dbReference type="PANTHER" id="PTHR13450">
    <property type="entry name" value="MITOCHONDRIAL 39S RIBOSOMAL PROTEIN L42"/>
    <property type="match status" value="1"/>
</dbReference>
<reference evidence="10 11" key="1">
    <citation type="submission" date="2018-11" db="EMBL/GenBank/DDBJ databases">
        <title>Haplotype-resolved cattle genomes.</title>
        <authorList>
            <person name="Low W.Y."/>
            <person name="Tearle R."/>
            <person name="Bickhart D.M."/>
            <person name="Rosen B.D."/>
            <person name="Koren S."/>
            <person name="Rhie A."/>
            <person name="Hiendleder S."/>
            <person name="Phillippy A.M."/>
            <person name="Smith T.P.L."/>
            <person name="Williams J.L."/>
        </authorList>
    </citation>
    <scope>NUCLEOTIDE SEQUENCE [LARGE SCALE GENOMIC DNA]</scope>
</reference>
<keyword evidence="11" id="KW-1185">Reference proteome</keyword>
<sequence>MPSNHLILCCPLLLLPSIFPSIRVFSDKSALCIRWPRYWSFSISPFKEYAGLISFRMDWFDLLAVQGTLESCPAAQFESNSLPLSLYMVQFSHPYMTTGKTIVLTVWTLAVHPSVDIPHKHTKPIPRPDPVHDDEETHDAVLKTRSEERSEHSVPGPTIERLGEMFFSTKHHRNPRGQNRRRCKKLNPPEDR</sequence>
<comment type="subcellular location">
    <subcellularLocation>
        <location evidence="1">Mitochondrion</location>
    </subcellularLocation>
</comment>
<keyword evidence="3" id="KW-0809">Transit peptide</keyword>
<dbReference type="PANTHER" id="PTHR13450:SF4">
    <property type="entry name" value="LARGE RIBOSOMAL SUBUNIT PROTEIN ML42"/>
    <property type="match status" value="1"/>
</dbReference>
<evidence type="ECO:0000256" key="7">
    <source>
        <dbReference type="ARBA" id="ARBA00035189"/>
    </source>
</evidence>
<dbReference type="AlphaFoldDB" id="A0A4W2EK33"/>
<protein>
    <recommendedName>
        <fullName evidence="7">Large ribosomal subunit protein mL42</fullName>
    </recommendedName>
</protein>
<dbReference type="InterPro" id="IPR019346">
    <property type="entry name" value="Ribosomal_mL42"/>
</dbReference>
<proteinExistence type="inferred from homology"/>